<evidence type="ECO:0000313" key="21">
    <source>
        <dbReference type="EMBL" id="RWS26128.1"/>
    </source>
</evidence>
<dbReference type="GO" id="GO:0046872">
    <property type="term" value="F:metal ion binding"/>
    <property type="evidence" value="ECO:0007669"/>
    <property type="project" value="UniProtKB-KW"/>
</dbReference>
<comment type="cofactor">
    <cofactor evidence="1">
        <name>Zn(2+)</name>
        <dbReference type="ChEBI" id="CHEBI:29105"/>
    </cofactor>
</comment>
<evidence type="ECO:0000256" key="18">
    <source>
        <dbReference type="ARBA" id="ARBA00049360"/>
    </source>
</evidence>
<feature type="coiled-coil region" evidence="19">
    <location>
        <begin position="246"/>
        <end position="297"/>
    </location>
</feature>
<evidence type="ECO:0000256" key="1">
    <source>
        <dbReference type="ARBA" id="ARBA00001947"/>
    </source>
</evidence>
<reference evidence="21 22" key="1">
    <citation type="journal article" date="2018" name="Gigascience">
        <title>Genomes of trombidid mites reveal novel predicted allergens and laterally-transferred genes associated with secondary metabolism.</title>
        <authorList>
            <person name="Dong X."/>
            <person name="Chaisiri K."/>
            <person name="Xia D."/>
            <person name="Armstrong S.D."/>
            <person name="Fang Y."/>
            <person name="Donnelly M.J."/>
            <person name="Kadowaki T."/>
            <person name="McGarry J.W."/>
            <person name="Darby A.C."/>
            <person name="Makepeace B.L."/>
        </authorList>
    </citation>
    <scope>NUCLEOTIDE SEQUENCE [LARGE SCALE GENOMIC DNA]</scope>
    <source>
        <strain evidence="21">UoL-UT</strain>
    </source>
</reference>
<evidence type="ECO:0000259" key="20">
    <source>
        <dbReference type="Pfam" id="PF13476"/>
    </source>
</evidence>
<dbReference type="GO" id="GO:0003691">
    <property type="term" value="F:double-stranded telomeric DNA binding"/>
    <property type="evidence" value="ECO:0007669"/>
    <property type="project" value="TreeGrafter"/>
</dbReference>
<keyword evidence="6" id="KW-0158">Chromosome</keyword>
<gene>
    <name evidence="21" type="ORF">B4U80_01879</name>
</gene>
<dbReference type="Gene3D" id="1.10.287.1490">
    <property type="match status" value="1"/>
</dbReference>
<dbReference type="InterPro" id="IPR027417">
    <property type="entry name" value="P-loop_NTPase"/>
</dbReference>
<dbReference type="STRING" id="299467.A0A443SF31"/>
<evidence type="ECO:0000256" key="14">
    <source>
        <dbReference type="ARBA" id="ARBA00023054"/>
    </source>
</evidence>
<keyword evidence="7" id="KW-0479">Metal-binding</keyword>
<evidence type="ECO:0000256" key="4">
    <source>
        <dbReference type="ARBA" id="ARBA00009439"/>
    </source>
</evidence>
<dbReference type="FunFam" id="3.40.50.300:FF:000593">
    <property type="entry name" value="DNA repair protein RAD50"/>
    <property type="match status" value="1"/>
</dbReference>
<keyword evidence="15" id="KW-0234">DNA repair</keyword>
<evidence type="ECO:0000256" key="13">
    <source>
        <dbReference type="ARBA" id="ARBA00022842"/>
    </source>
</evidence>
<evidence type="ECO:0000256" key="19">
    <source>
        <dbReference type="SAM" id="Coils"/>
    </source>
</evidence>
<dbReference type="GO" id="GO:0030870">
    <property type="term" value="C:Mre11 complex"/>
    <property type="evidence" value="ECO:0007669"/>
    <property type="project" value="InterPro"/>
</dbReference>
<keyword evidence="10" id="KW-0378">Hydrolase</keyword>
<dbReference type="InterPro" id="IPR004584">
    <property type="entry name" value="Rad50_eukaryotes"/>
</dbReference>
<evidence type="ECO:0000256" key="3">
    <source>
        <dbReference type="ARBA" id="ARBA00004286"/>
    </source>
</evidence>
<dbReference type="GO" id="GO:0016887">
    <property type="term" value="F:ATP hydrolysis activity"/>
    <property type="evidence" value="ECO:0007669"/>
    <property type="project" value="InterPro"/>
</dbReference>
<protein>
    <recommendedName>
        <fullName evidence="5">DNA repair protein RAD50</fullName>
    </recommendedName>
</protein>
<name>A0A443SF31_9ACAR</name>
<dbReference type="GO" id="GO:0043047">
    <property type="term" value="F:single-stranded telomeric DNA binding"/>
    <property type="evidence" value="ECO:0007669"/>
    <property type="project" value="TreeGrafter"/>
</dbReference>
<keyword evidence="17" id="KW-0469">Meiosis</keyword>
<accession>A0A443SF31</accession>
<evidence type="ECO:0000256" key="15">
    <source>
        <dbReference type="ARBA" id="ARBA00023204"/>
    </source>
</evidence>
<dbReference type="PANTHER" id="PTHR18867">
    <property type="entry name" value="RAD50"/>
    <property type="match status" value="1"/>
</dbReference>
<dbReference type="Pfam" id="PF13558">
    <property type="entry name" value="SbcC_Walker_B"/>
    <property type="match status" value="1"/>
</dbReference>
<keyword evidence="14 19" id="KW-0175">Coiled coil</keyword>
<organism evidence="21 22">
    <name type="scientific">Leptotrombidium deliense</name>
    <dbReference type="NCBI Taxonomy" id="299467"/>
    <lineage>
        <taxon>Eukaryota</taxon>
        <taxon>Metazoa</taxon>
        <taxon>Ecdysozoa</taxon>
        <taxon>Arthropoda</taxon>
        <taxon>Chelicerata</taxon>
        <taxon>Arachnida</taxon>
        <taxon>Acari</taxon>
        <taxon>Acariformes</taxon>
        <taxon>Trombidiformes</taxon>
        <taxon>Prostigmata</taxon>
        <taxon>Anystina</taxon>
        <taxon>Parasitengona</taxon>
        <taxon>Trombiculoidea</taxon>
        <taxon>Trombiculidae</taxon>
        <taxon>Leptotrombidium</taxon>
    </lineage>
</organism>
<dbReference type="VEuPathDB" id="VectorBase:LDEU005912"/>
<keyword evidence="11" id="KW-0862">Zinc</keyword>
<dbReference type="Gene3D" id="3.40.50.300">
    <property type="entry name" value="P-loop containing nucleotide triphosphate hydrolases"/>
    <property type="match status" value="2"/>
</dbReference>
<dbReference type="GO" id="GO:0006302">
    <property type="term" value="P:double-strand break repair"/>
    <property type="evidence" value="ECO:0007669"/>
    <property type="project" value="InterPro"/>
</dbReference>
<evidence type="ECO:0000256" key="17">
    <source>
        <dbReference type="ARBA" id="ARBA00023254"/>
    </source>
</evidence>
<evidence type="ECO:0000256" key="8">
    <source>
        <dbReference type="ARBA" id="ARBA00022741"/>
    </source>
</evidence>
<dbReference type="GO" id="GO:0005524">
    <property type="term" value="F:ATP binding"/>
    <property type="evidence" value="ECO:0007669"/>
    <property type="project" value="UniProtKB-KW"/>
</dbReference>
<dbReference type="SUPFAM" id="SSF52540">
    <property type="entry name" value="P-loop containing nucleoside triphosphate hydrolases"/>
    <property type="match status" value="2"/>
</dbReference>
<dbReference type="GO" id="GO:0070192">
    <property type="term" value="P:chromosome organization involved in meiotic cell cycle"/>
    <property type="evidence" value="ECO:0007669"/>
    <property type="project" value="TreeGrafter"/>
</dbReference>
<evidence type="ECO:0000256" key="9">
    <source>
        <dbReference type="ARBA" id="ARBA00022763"/>
    </source>
</evidence>
<feature type="domain" description="Rad50/SbcC-type AAA" evidence="20">
    <location>
        <begin position="6"/>
        <end position="266"/>
    </location>
</feature>
<keyword evidence="13" id="KW-0460">Magnesium</keyword>
<evidence type="ECO:0000256" key="2">
    <source>
        <dbReference type="ARBA" id="ARBA00004123"/>
    </source>
</evidence>
<keyword evidence="22" id="KW-1185">Reference proteome</keyword>
<feature type="coiled-coil region" evidence="19">
    <location>
        <begin position="416"/>
        <end position="553"/>
    </location>
</feature>
<evidence type="ECO:0000313" key="22">
    <source>
        <dbReference type="Proteomes" id="UP000288716"/>
    </source>
</evidence>
<dbReference type="NCBIfam" id="TIGR00606">
    <property type="entry name" value="rad50"/>
    <property type="match status" value="1"/>
</dbReference>
<dbReference type="OrthoDB" id="18797at2759"/>
<dbReference type="EMBL" id="NCKV01003033">
    <property type="protein sequence ID" value="RWS26128.1"/>
    <property type="molecule type" value="Genomic_DNA"/>
</dbReference>
<dbReference type="Proteomes" id="UP000288716">
    <property type="component" value="Unassembled WGS sequence"/>
</dbReference>
<dbReference type="GO" id="GO:0000722">
    <property type="term" value="P:telomere maintenance via recombination"/>
    <property type="evidence" value="ECO:0007669"/>
    <property type="project" value="UniProtKB-ARBA"/>
</dbReference>
<dbReference type="GO" id="GO:0007004">
    <property type="term" value="P:telomere maintenance via telomerase"/>
    <property type="evidence" value="ECO:0007669"/>
    <property type="project" value="TreeGrafter"/>
</dbReference>
<evidence type="ECO:0000256" key="7">
    <source>
        <dbReference type="ARBA" id="ARBA00022723"/>
    </source>
</evidence>
<keyword evidence="12" id="KW-0067">ATP-binding</keyword>
<comment type="caution">
    <text evidence="21">The sequence shown here is derived from an EMBL/GenBank/DDBJ whole genome shotgun (WGS) entry which is preliminary data.</text>
</comment>
<evidence type="ECO:0000256" key="6">
    <source>
        <dbReference type="ARBA" id="ARBA00022454"/>
    </source>
</evidence>
<feature type="coiled-coil region" evidence="19">
    <location>
        <begin position="802"/>
        <end position="941"/>
    </location>
</feature>
<comment type="catalytic activity">
    <reaction evidence="18">
        <text>ATP + H2O = ADP + phosphate + H(+)</text>
        <dbReference type="Rhea" id="RHEA:13065"/>
        <dbReference type="ChEBI" id="CHEBI:15377"/>
        <dbReference type="ChEBI" id="CHEBI:15378"/>
        <dbReference type="ChEBI" id="CHEBI:30616"/>
        <dbReference type="ChEBI" id="CHEBI:43474"/>
        <dbReference type="ChEBI" id="CHEBI:456216"/>
    </reaction>
</comment>
<comment type="similarity">
    <text evidence="4">Belongs to the SMC family. RAD50 subfamily.</text>
</comment>
<comment type="subcellular location">
    <subcellularLocation>
        <location evidence="3">Chromosome</location>
    </subcellularLocation>
    <subcellularLocation>
        <location evidence="2">Nucleus</location>
    </subcellularLocation>
</comment>
<keyword evidence="16" id="KW-0539">Nucleus</keyword>
<dbReference type="Pfam" id="PF13476">
    <property type="entry name" value="AAA_23"/>
    <property type="match status" value="1"/>
</dbReference>
<evidence type="ECO:0000256" key="12">
    <source>
        <dbReference type="ARBA" id="ARBA00022840"/>
    </source>
</evidence>
<feature type="coiled-coil region" evidence="19">
    <location>
        <begin position="583"/>
        <end position="638"/>
    </location>
</feature>
<keyword evidence="9" id="KW-0227">DNA damage</keyword>
<keyword evidence="8" id="KW-0547">Nucleotide-binding</keyword>
<dbReference type="PANTHER" id="PTHR18867:SF12">
    <property type="entry name" value="DNA REPAIR PROTEIN RAD50"/>
    <property type="match status" value="1"/>
</dbReference>
<sequence length="1310" mass="153042">MCSLQKLSVQGIRCFSPDNPQVISFLPLTLILGPNGSGKTTLVECLRYVTSGETPPNSNAGKLWIHDPSLTKSHRVLAQVKLEFTDAENVDTIVSRPLELTLTRDKNDKVTARMRTLNAAIKRTSPSGDSKTVANAKCIDVEVEMLSLLGVSKAVLTNVIFCHQEDSNWPLSDGKVLKEKFDAIFGSLGYVKALQKIKTLRKDRLEKQKMKEQQLMLFAEHKERFEINEKDYEIQKSILSKHQMTVEKLNKELLPLQEKLNEIEQKEKTFATFEKSVANMKGKLEEKRRQFDDTKKSITEVFQWTREILVSEIENFDKNLQLRQVEIHKVSDEILKCESDIKTAMENKDCFLREKGKYDMLKEEYQRNIERRSKLMEVTMRDHKFSELNVNADINEFMRQFRTVITNSSEEGNKVIDLIKRDIGELQAALDEAKLKQVTSKHLCATLEESIRNKHNEKQTLEEKLRALSASDSKLDRLRSEIKDKESVLEDLEKPTGFEESLKILNLKRSNAKAERDNLNDVMYKMQGDSQQRTELNINIRNKQKEREKVKEIFAINRSIIKSFNISEDDTEKSLHQEFSVVFQNMNAKLSHLKNELGNLETEKSNYETLYKVEIDRLNDLNQELKEKSQAIKNVCGTQSYKELFEKINKEVEKLRGKCTAIKSSTFIWNEVVADIIKEHKCVVCDRSFDDDKHMQTTVSKLRKEVENAPNSQNALERDLEVKSELCNSLHSLQAVNERVEELPSLIEKSSSLVNNRKQKIDSLCSSIALKKKTYEEDLSEIDKLRIFEKSAMEWDRSVQVIKEIDINIQKLSQRLSNDETNGFKSVDDLRDETEKKDEEINGYEKEIERIRRKKDDNFKKLSNLQKDVNDLKSELLNIENQRHDRVGLERKLSEANDEIRKFNVDLTELKERLVSFDESVNQLESQMVPLQKNKEQEEQKFRERNDYLKSLYKDIERLNVSIDSFVKEGNEEMFHKLETQQKHIEQRLTTLNETRSIFLNRQQFISKEISDSEKRQRNLRDNLRLLDYSNDIESLQADIKQEESKLGDCDISLLLRRKRQLSDDINAKRSEKDRADSLKIPVISRMRELEKEMNLDKYKNAKENFRKKQLEVIAESIVCEDLDKYYKALDHSVMAYHQKKMEDINKLAFKLWKQTYRGGDIEYIKIAFDEHEERLASDRKRNYNYRVVMVKEGGAEMDMRGRCSAGQKVLACLVIRLALAEIFCINCGMLALDEPTTNLDKENVESFANALTEIVKNHKQLNNFQIILITHDEYFLKCLDEESDEYYYRVFKETDGYSKVKKCSLKERD</sequence>
<dbReference type="GO" id="GO:0051880">
    <property type="term" value="F:G-quadruplex DNA binding"/>
    <property type="evidence" value="ECO:0007669"/>
    <property type="project" value="TreeGrafter"/>
</dbReference>
<proteinExistence type="inferred from homology"/>
<dbReference type="InterPro" id="IPR038729">
    <property type="entry name" value="Rad50/SbcC_AAA"/>
</dbReference>
<evidence type="ECO:0000256" key="5">
    <source>
        <dbReference type="ARBA" id="ARBA00017893"/>
    </source>
</evidence>
<evidence type="ECO:0000256" key="11">
    <source>
        <dbReference type="ARBA" id="ARBA00022833"/>
    </source>
</evidence>
<dbReference type="GO" id="GO:0000794">
    <property type="term" value="C:condensed nuclear chromosome"/>
    <property type="evidence" value="ECO:0007669"/>
    <property type="project" value="TreeGrafter"/>
</dbReference>
<evidence type="ECO:0000256" key="10">
    <source>
        <dbReference type="ARBA" id="ARBA00022801"/>
    </source>
</evidence>
<evidence type="ECO:0000256" key="16">
    <source>
        <dbReference type="ARBA" id="ARBA00023242"/>
    </source>
</evidence>